<proteinExistence type="predicted"/>
<sequence>MSEQSNCPTINVAQADFNALEVLKSHSTKIERLPEWNELNRNHFHRDGQAELGFQSHDVFVSKTDLGTFVFAVIEYRNPDDTAPITKNTLFTVEIRVKYAVVIPTERGTKTQWRKFRPMERLENIPLVDLVKCQFEDGTEAVVGLLCIPIEPCWTVSDNNPFKNIDQKFKFGVAIKGRYESNEGIKYPVQQNRSDKRSIDSQQTEARNSLSLTSGVWQLHKKDNQENYLLMCVTHGDSKPYPLTSATPIKVKLTLRSIAKHSEHLVAPYHTSISIEPWFVKKENGYFHGLLAIPLPVSTEKEARFFEVVTKIPGSFRLEFTTLEREH</sequence>
<gene>
    <name evidence="1" type="ORF">BHQ10_009227</name>
</gene>
<dbReference type="Proteomes" id="UP000249363">
    <property type="component" value="Unassembled WGS sequence"/>
</dbReference>
<evidence type="ECO:0000313" key="2">
    <source>
        <dbReference type="Proteomes" id="UP000249363"/>
    </source>
</evidence>
<dbReference type="AlphaFoldDB" id="A0A364LBL2"/>
<accession>A0A364LBL2</accession>
<dbReference type="OrthoDB" id="4519649at2759"/>
<organism evidence="1 2">
    <name type="scientific">Talaromyces amestolkiae</name>
    <dbReference type="NCBI Taxonomy" id="1196081"/>
    <lineage>
        <taxon>Eukaryota</taxon>
        <taxon>Fungi</taxon>
        <taxon>Dikarya</taxon>
        <taxon>Ascomycota</taxon>
        <taxon>Pezizomycotina</taxon>
        <taxon>Eurotiomycetes</taxon>
        <taxon>Eurotiomycetidae</taxon>
        <taxon>Eurotiales</taxon>
        <taxon>Trichocomaceae</taxon>
        <taxon>Talaromyces</taxon>
        <taxon>Talaromyces sect. Talaromyces</taxon>
    </lineage>
</organism>
<dbReference type="GeneID" id="63798441"/>
<evidence type="ECO:0000313" key="1">
    <source>
        <dbReference type="EMBL" id="RAO73215.1"/>
    </source>
</evidence>
<reference evidence="1 2" key="1">
    <citation type="journal article" date="2017" name="Biotechnol. Biofuels">
        <title>Differential beta-glucosidase expression as a function of carbon source availability in Talaromyces amestolkiae: a genomic and proteomic approach.</title>
        <authorList>
            <person name="de Eugenio L.I."/>
            <person name="Mendez-Liter J.A."/>
            <person name="Nieto-Dominguez M."/>
            <person name="Alonso L."/>
            <person name="Gil-Munoz J."/>
            <person name="Barriuso J."/>
            <person name="Prieto A."/>
            <person name="Martinez M.J."/>
        </authorList>
    </citation>
    <scope>NUCLEOTIDE SEQUENCE [LARGE SCALE GENOMIC DNA]</scope>
    <source>
        <strain evidence="1 2">CIB</strain>
    </source>
</reference>
<comment type="caution">
    <text evidence="1">The sequence shown here is derived from an EMBL/GenBank/DDBJ whole genome shotgun (WGS) entry which is preliminary data.</text>
</comment>
<name>A0A364LBL2_TALAM</name>
<dbReference type="EMBL" id="MIKG01000023">
    <property type="protein sequence ID" value="RAO73215.1"/>
    <property type="molecule type" value="Genomic_DNA"/>
</dbReference>
<dbReference type="RefSeq" id="XP_040737729.1">
    <property type="nucleotide sequence ID" value="XM_040882120.1"/>
</dbReference>
<protein>
    <submittedName>
        <fullName evidence="1">Uncharacterized protein</fullName>
    </submittedName>
</protein>
<keyword evidence="2" id="KW-1185">Reference proteome</keyword>